<dbReference type="Gene3D" id="3.30.70.1230">
    <property type="entry name" value="Nucleotide cyclase"/>
    <property type="match status" value="1"/>
</dbReference>
<keyword evidence="2" id="KW-1185">Reference proteome</keyword>
<evidence type="ECO:0000313" key="1">
    <source>
        <dbReference type="EMBL" id="OSC41149.1"/>
    </source>
</evidence>
<name>A0A1X2LVS2_9MYCO</name>
<dbReference type="OrthoDB" id="4624147at2"/>
<dbReference type="STRING" id="1430326.B8W66_10500"/>
<dbReference type="AlphaFoldDB" id="A0A1X2LVS2"/>
<proteinExistence type="predicted"/>
<evidence type="ECO:0008006" key="3">
    <source>
        <dbReference type="Google" id="ProtNLM"/>
    </source>
</evidence>
<comment type="caution">
    <text evidence="1">The sequence shown here is derived from an EMBL/GenBank/DDBJ whole genome shotgun (WGS) entry which is preliminary data.</text>
</comment>
<dbReference type="InterPro" id="IPR029787">
    <property type="entry name" value="Nucleotide_cyclase"/>
</dbReference>
<dbReference type="EMBL" id="NCXP01000009">
    <property type="protein sequence ID" value="OSC41149.1"/>
    <property type="molecule type" value="Genomic_DNA"/>
</dbReference>
<dbReference type="Proteomes" id="UP000193247">
    <property type="component" value="Unassembled WGS sequence"/>
</dbReference>
<evidence type="ECO:0000313" key="2">
    <source>
        <dbReference type="Proteomes" id="UP000193247"/>
    </source>
</evidence>
<gene>
    <name evidence="1" type="ORF">B8W66_10500</name>
</gene>
<dbReference type="SUPFAM" id="SSF55073">
    <property type="entry name" value="Nucleotide cyclase"/>
    <property type="match status" value="1"/>
</dbReference>
<reference evidence="1 2" key="1">
    <citation type="submission" date="2017-04" db="EMBL/GenBank/DDBJ databases">
        <title>The new phylogeny of genus Mycobacterium.</title>
        <authorList>
            <person name="Tortoli E."/>
            <person name="Trovato A."/>
            <person name="Cirillo D.M."/>
        </authorList>
    </citation>
    <scope>NUCLEOTIDE SEQUENCE [LARGE SCALE GENOMIC DNA]</scope>
    <source>
        <strain evidence="1 2">TBL 1200985</strain>
    </source>
</reference>
<accession>A0A1X2LVS2</accession>
<protein>
    <recommendedName>
        <fullName evidence="3">Adenylate/guanylate cyclase domain-containing protein</fullName>
    </recommendedName>
</protein>
<organism evidence="1 2">
    <name type="scientific">Mycobacterium decipiens</name>
    <dbReference type="NCBI Taxonomy" id="1430326"/>
    <lineage>
        <taxon>Bacteria</taxon>
        <taxon>Bacillati</taxon>
        <taxon>Actinomycetota</taxon>
        <taxon>Actinomycetes</taxon>
        <taxon>Mycobacteriales</taxon>
        <taxon>Mycobacteriaceae</taxon>
        <taxon>Mycobacterium</taxon>
    </lineage>
</organism>
<sequence>MFMAPRARIVERMDSLCADDAPVFWGDLEAGWLMLRRTVTLLLAGVEDPMWDIQPEAITAWMELGGKVSDIVAEHDGVRLVDHGKGDGFVVAFAQASAAVKCALALHQAPLAPTLLRIGIHTGRVQLLDDRIYASPTMNLAAELRDLAHGGQTVISGATEDAVLGRLPSRAWLIGLGSQELRDLPQSQRIAQLCHPDLRNDFPPLRMKPASAKRSAGVYGVPHVERVLVRVAPKRRVHAQSSRVRRRGPGG</sequence>